<keyword evidence="3" id="KW-1185">Reference proteome</keyword>
<dbReference type="InParanoid" id="A0A6P7GTN6"/>
<dbReference type="KEGG" id="dvv:114342802"/>
<protein>
    <submittedName>
        <fullName evidence="4">General transcription factor II-I repeat domain-containing protein 2-like</fullName>
    </submittedName>
</protein>
<dbReference type="EnsemblMetazoa" id="XM_028293601.1">
    <property type="protein sequence ID" value="XP_028149402.1"/>
    <property type="gene ID" value="LOC114342802"/>
</dbReference>
<dbReference type="PANTHER" id="PTHR45913">
    <property type="entry name" value="EPM2A-INTERACTING PROTEIN 1"/>
    <property type="match status" value="1"/>
</dbReference>
<evidence type="ECO:0000313" key="2">
    <source>
        <dbReference type="EnsemblMetazoa" id="XP_028149402.1"/>
    </source>
</evidence>
<sequence length="118" mass="13781">MSSAKKRKIFEENRTSQRKLENQYFFIELKGKPQCIICYQVLAVSKEYNISRHYETQHKTKYDKYQGEARNTLVKELKAKLNKQKSLFTKPTAVQSPSLAASYEVCLELVKSKKAKVK</sequence>
<accession>A0A6P7GTN6</accession>
<feature type="domain" description="SPIN-DOC-like zinc-finger" evidence="1">
    <location>
        <begin position="18"/>
        <end position="76"/>
    </location>
</feature>
<dbReference type="Proteomes" id="UP001652700">
    <property type="component" value="Unplaced"/>
</dbReference>
<reference evidence="4" key="1">
    <citation type="submission" date="2025-04" db="UniProtKB">
        <authorList>
            <consortium name="RefSeq"/>
        </authorList>
    </citation>
    <scope>IDENTIFICATION</scope>
    <source>
        <tissue evidence="4">Whole insect</tissue>
    </source>
</reference>
<dbReference type="InterPro" id="IPR040647">
    <property type="entry name" value="SPIN-DOC_Znf-C2H2"/>
</dbReference>
<dbReference type="PANTHER" id="PTHR45913:SF5">
    <property type="entry name" value="GENERAL TRANSCRIPTION FACTOR II-I REPEAT DOMAIN-CONTAINING PROTEIN 2A-LIKE PROTEIN"/>
    <property type="match status" value="1"/>
</dbReference>
<evidence type="ECO:0000313" key="4">
    <source>
        <dbReference type="RefSeq" id="XP_028149402.1"/>
    </source>
</evidence>
<dbReference type="Pfam" id="PF18658">
    <property type="entry name" value="zf-C2H2_12"/>
    <property type="match status" value="1"/>
</dbReference>
<dbReference type="AlphaFoldDB" id="A0A6P7GTN6"/>
<dbReference type="OrthoDB" id="6431883at2759"/>
<dbReference type="RefSeq" id="XP_028149402.1">
    <property type="nucleotide sequence ID" value="XM_028293601.1"/>
</dbReference>
<reference evidence="2" key="2">
    <citation type="submission" date="2025-05" db="UniProtKB">
        <authorList>
            <consortium name="EnsemblMetazoa"/>
        </authorList>
    </citation>
    <scope>IDENTIFICATION</scope>
</reference>
<name>A0A6P7GTN6_DIAVI</name>
<organism evidence="4">
    <name type="scientific">Diabrotica virgifera virgifera</name>
    <name type="common">western corn rootworm</name>
    <dbReference type="NCBI Taxonomy" id="50390"/>
    <lineage>
        <taxon>Eukaryota</taxon>
        <taxon>Metazoa</taxon>
        <taxon>Ecdysozoa</taxon>
        <taxon>Arthropoda</taxon>
        <taxon>Hexapoda</taxon>
        <taxon>Insecta</taxon>
        <taxon>Pterygota</taxon>
        <taxon>Neoptera</taxon>
        <taxon>Endopterygota</taxon>
        <taxon>Coleoptera</taxon>
        <taxon>Polyphaga</taxon>
        <taxon>Cucujiformia</taxon>
        <taxon>Chrysomeloidea</taxon>
        <taxon>Chrysomelidae</taxon>
        <taxon>Galerucinae</taxon>
        <taxon>Diabroticina</taxon>
        <taxon>Diabroticites</taxon>
        <taxon>Diabrotica</taxon>
    </lineage>
</organism>
<evidence type="ECO:0000313" key="3">
    <source>
        <dbReference type="Proteomes" id="UP001652700"/>
    </source>
</evidence>
<proteinExistence type="predicted"/>
<evidence type="ECO:0000259" key="1">
    <source>
        <dbReference type="Pfam" id="PF18658"/>
    </source>
</evidence>
<dbReference type="GeneID" id="114342802"/>
<gene>
    <name evidence="4" type="primary">LOC114342802</name>
</gene>